<evidence type="ECO:0000313" key="5">
    <source>
        <dbReference type="Proteomes" id="UP001190700"/>
    </source>
</evidence>
<dbReference type="Gene3D" id="1.10.510.10">
    <property type="entry name" value="Transferase(Phosphotransferase) domain 1"/>
    <property type="match status" value="1"/>
</dbReference>
<dbReference type="SUPFAM" id="SSF56112">
    <property type="entry name" value="Protein kinase-like (PK-like)"/>
    <property type="match status" value="1"/>
</dbReference>
<evidence type="ECO:0008006" key="6">
    <source>
        <dbReference type="Google" id="ProtNLM"/>
    </source>
</evidence>
<dbReference type="InterPro" id="IPR050117">
    <property type="entry name" value="MAPK"/>
</dbReference>
<dbReference type="EMBL" id="LGRX02007513">
    <property type="protein sequence ID" value="KAK3274834.1"/>
    <property type="molecule type" value="Genomic_DNA"/>
</dbReference>
<dbReference type="AlphaFoldDB" id="A0AAE0L7P4"/>
<keyword evidence="5" id="KW-1185">Reference proteome</keyword>
<protein>
    <recommendedName>
        <fullName evidence="6">Mitogen-activated protein kinase</fullName>
    </recommendedName>
</protein>
<dbReference type="GO" id="GO:0005524">
    <property type="term" value="F:ATP binding"/>
    <property type="evidence" value="ECO:0007669"/>
    <property type="project" value="UniProtKB-KW"/>
</dbReference>
<evidence type="ECO:0000313" key="4">
    <source>
        <dbReference type="EMBL" id="KAK3274834.1"/>
    </source>
</evidence>
<organism evidence="4 5">
    <name type="scientific">Cymbomonas tetramitiformis</name>
    <dbReference type="NCBI Taxonomy" id="36881"/>
    <lineage>
        <taxon>Eukaryota</taxon>
        <taxon>Viridiplantae</taxon>
        <taxon>Chlorophyta</taxon>
        <taxon>Pyramimonadophyceae</taxon>
        <taxon>Pyramimonadales</taxon>
        <taxon>Pyramimonadaceae</taxon>
        <taxon>Cymbomonas</taxon>
    </lineage>
</organism>
<feature type="compositionally biased region" description="Basic and acidic residues" evidence="3">
    <location>
        <begin position="145"/>
        <end position="157"/>
    </location>
</feature>
<keyword evidence="1" id="KW-0547">Nucleotide-binding</keyword>
<comment type="caution">
    <text evidence="4">The sequence shown here is derived from an EMBL/GenBank/DDBJ whole genome shotgun (WGS) entry which is preliminary data.</text>
</comment>
<sequence>VKQELDAIFKVVGTPSWSCISQLPGRNWRRFLQRLPASPCKLHRRFHACDEKAVDLLVRMLDIDPSNRCTAEEAMAHSYFANLADYERPPQWESAHQHDKDVHPTFAMAALEKELEALQTHADFGRERLLTLLERECEAVQLRQRERRQSEHARALVEDDEAEGLLKDPPKPCPGSRSSNTFCAVAIDKMMDISRMEEYTRGHEADGGAEDVGSPMKRRRGMAERHLQAGRHGDWTTSTAYDLPRESNSNVWGVSYIPVNADPSKLQDYQIACTSQQKR</sequence>
<dbReference type="InterPro" id="IPR011009">
    <property type="entry name" value="Kinase-like_dom_sf"/>
</dbReference>
<evidence type="ECO:0000256" key="2">
    <source>
        <dbReference type="ARBA" id="ARBA00022840"/>
    </source>
</evidence>
<proteinExistence type="predicted"/>
<name>A0AAE0L7P4_9CHLO</name>
<feature type="non-terminal residue" evidence="4">
    <location>
        <position position="1"/>
    </location>
</feature>
<dbReference type="PANTHER" id="PTHR24055">
    <property type="entry name" value="MITOGEN-ACTIVATED PROTEIN KINASE"/>
    <property type="match status" value="1"/>
</dbReference>
<gene>
    <name evidence="4" type="ORF">CYMTET_17001</name>
</gene>
<evidence type="ECO:0000256" key="1">
    <source>
        <dbReference type="ARBA" id="ARBA00022741"/>
    </source>
</evidence>
<accession>A0AAE0L7P4</accession>
<reference evidence="4 5" key="1">
    <citation type="journal article" date="2015" name="Genome Biol. Evol.">
        <title>Comparative Genomics of a Bacterivorous Green Alga Reveals Evolutionary Causalities and Consequences of Phago-Mixotrophic Mode of Nutrition.</title>
        <authorList>
            <person name="Burns J.A."/>
            <person name="Paasch A."/>
            <person name="Narechania A."/>
            <person name="Kim E."/>
        </authorList>
    </citation>
    <scope>NUCLEOTIDE SEQUENCE [LARGE SCALE GENOMIC DNA]</scope>
    <source>
        <strain evidence="4 5">PLY_AMNH</strain>
    </source>
</reference>
<feature type="region of interest" description="Disordered" evidence="3">
    <location>
        <begin position="145"/>
        <end position="180"/>
    </location>
</feature>
<keyword evidence="2" id="KW-0067">ATP-binding</keyword>
<evidence type="ECO:0000256" key="3">
    <source>
        <dbReference type="SAM" id="MobiDB-lite"/>
    </source>
</evidence>
<dbReference type="Proteomes" id="UP001190700">
    <property type="component" value="Unassembled WGS sequence"/>
</dbReference>